<keyword evidence="5" id="KW-1185">Reference proteome</keyword>
<proteinExistence type="inferred from homology"/>
<dbReference type="RefSeq" id="WP_054021233.1">
    <property type="nucleotide sequence ID" value="NZ_BBYR01000045.1"/>
</dbReference>
<dbReference type="GO" id="GO:0047617">
    <property type="term" value="F:fatty acyl-CoA hydrolase activity"/>
    <property type="evidence" value="ECO:0007669"/>
    <property type="project" value="InterPro"/>
</dbReference>
<accession>A0A0K8P3Z8</accession>
<protein>
    <submittedName>
        <fullName evidence="4">Phenylacetic acid degradation protein paaI</fullName>
    </submittedName>
</protein>
<dbReference type="CDD" id="cd03443">
    <property type="entry name" value="PaaI_thioesterase"/>
    <property type="match status" value="1"/>
</dbReference>
<dbReference type="InterPro" id="IPR039298">
    <property type="entry name" value="ACOT13"/>
</dbReference>
<dbReference type="NCBIfam" id="TIGR00369">
    <property type="entry name" value="unchar_dom_1"/>
    <property type="match status" value="1"/>
</dbReference>
<dbReference type="AlphaFoldDB" id="A0A0K8P3Z8"/>
<sequence>MQVDLATVRGFFAASPFVADLGLEVLEAAPGRIVAGLAVVPRHTQHTGVVHAGVLTTLADHAMGAAAQTLAPDGLWVLTAELKISLLRGARAERLWCAASVLKPGRRLSFTEAEVWAEAGGERRLVVKASATMALTEVDAG</sequence>
<reference evidence="5" key="1">
    <citation type="submission" date="2015-07" db="EMBL/GenBank/DDBJ databases">
        <title>Discovery of a poly(ethylene terephthalate assimilation.</title>
        <authorList>
            <person name="Yoshida S."/>
            <person name="Hiraga K."/>
            <person name="Takehana T."/>
            <person name="Taniguchi I."/>
            <person name="Yamaji H."/>
            <person name="Maeda Y."/>
            <person name="Toyohara K."/>
            <person name="Miyamoto K."/>
            <person name="Kimura Y."/>
            <person name="Oda K."/>
        </authorList>
    </citation>
    <scope>NUCLEOTIDE SEQUENCE [LARGE SCALE GENOMIC DNA]</scope>
    <source>
        <strain evidence="5">NBRC 110686 / TISTR 2288 / 201-F6</strain>
    </source>
</reference>
<dbReference type="Gene3D" id="3.10.129.10">
    <property type="entry name" value="Hotdog Thioesterase"/>
    <property type="match status" value="1"/>
</dbReference>
<comment type="caution">
    <text evidence="4">The sequence shown here is derived from an EMBL/GenBank/DDBJ whole genome shotgun (WGS) entry which is preliminary data.</text>
</comment>
<evidence type="ECO:0000256" key="1">
    <source>
        <dbReference type="ARBA" id="ARBA00008324"/>
    </source>
</evidence>
<keyword evidence="2" id="KW-0378">Hydrolase</keyword>
<dbReference type="EMBL" id="BBYR01000045">
    <property type="protein sequence ID" value="GAP37284.1"/>
    <property type="molecule type" value="Genomic_DNA"/>
</dbReference>
<evidence type="ECO:0000313" key="4">
    <source>
        <dbReference type="EMBL" id="GAP37284.1"/>
    </source>
</evidence>
<comment type="similarity">
    <text evidence="1">Belongs to the thioesterase PaaI family.</text>
</comment>
<reference evidence="4 5" key="2">
    <citation type="journal article" date="2016" name="Science">
        <title>A bacterium that degrades and assimilates poly(ethylene terephthalate).</title>
        <authorList>
            <person name="Yoshida S."/>
            <person name="Hiraga K."/>
            <person name="Takehana T."/>
            <person name="Taniguchi I."/>
            <person name="Yamaji H."/>
            <person name="Maeda Y."/>
            <person name="Toyohara K."/>
            <person name="Miyamoto K."/>
            <person name="Kimura Y."/>
            <person name="Oda K."/>
        </authorList>
    </citation>
    <scope>NUCLEOTIDE SEQUENCE [LARGE SCALE GENOMIC DNA]</scope>
    <source>
        <strain evidence="5">NBRC 110686 / TISTR 2288 / 201-F6</strain>
    </source>
</reference>
<dbReference type="InterPro" id="IPR029069">
    <property type="entry name" value="HotDog_dom_sf"/>
</dbReference>
<organism evidence="4 5">
    <name type="scientific">Piscinibacter sakaiensis</name>
    <name type="common">Ideonella sakaiensis</name>
    <dbReference type="NCBI Taxonomy" id="1547922"/>
    <lineage>
        <taxon>Bacteria</taxon>
        <taxon>Pseudomonadati</taxon>
        <taxon>Pseudomonadota</taxon>
        <taxon>Betaproteobacteria</taxon>
        <taxon>Burkholderiales</taxon>
        <taxon>Sphaerotilaceae</taxon>
        <taxon>Piscinibacter</taxon>
    </lineage>
</organism>
<dbReference type="InterPro" id="IPR003736">
    <property type="entry name" value="PAAI_dom"/>
</dbReference>
<dbReference type="OrthoDB" id="8525891at2"/>
<dbReference type="Pfam" id="PF03061">
    <property type="entry name" value="4HBT"/>
    <property type="match status" value="1"/>
</dbReference>
<dbReference type="InterPro" id="IPR006683">
    <property type="entry name" value="Thioestr_dom"/>
</dbReference>
<dbReference type="STRING" id="1547922.ISF6_3139"/>
<dbReference type="PANTHER" id="PTHR21660">
    <property type="entry name" value="THIOESTERASE SUPERFAMILY MEMBER-RELATED"/>
    <property type="match status" value="1"/>
</dbReference>
<dbReference type="Proteomes" id="UP000037660">
    <property type="component" value="Unassembled WGS sequence"/>
</dbReference>
<evidence type="ECO:0000259" key="3">
    <source>
        <dbReference type="Pfam" id="PF03061"/>
    </source>
</evidence>
<name>A0A0K8P3Z8_PISS1</name>
<dbReference type="PANTHER" id="PTHR21660:SF1">
    <property type="entry name" value="ACYL-COENZYME A THIOESTERASE 13"/>
    <property type="match status" value="1"/>
</dbReference>
<dbReference type="SUPFAM" id="SSF54637">
    <property type="entry name" value="Thioesterase/thiol ester dehydrase-isomerase"/>
    <property type="match status" value="1"/>
</dbReference>
<feature type="domain" description="Thioesterase" evidence="3">
    <location>
        <begin position="48"/>
        <end position="121"/>
    </location>
</feature>
<evidence type="ECO:0000256" key="2">
    <source>
        <dbReference type="ARBA" id="ARBA00022801"/>
    </source>
</evidence>
<evidence type="ECO:0000313" key="5">
    <source>
        <dbReference type="Proteomes" id="UP000037660"/>
    </source>
</evidence>
<gene>
    <name evidence="4" type="ORF">ISF6_3139</name>
</gene>